<feature type="domain" description="AAA" evidence="2">
    <location>
        <begin position="3"/>
        <end position="177"/>
    </location>
</feature>
<accession>A0ABQ1FV21</accession>
<dbReference type="Gene3D" id="3.40.50.300">
    <property type="entry name" value="P-loop containing nucleotide triphosphate hydrolases"/>
    <property type="match status" value="1"/>
</dbReference>
<reference evidence="4" key="1">
    <citation type="journal article" date="2019" name="Int. J. Syst. Evol. Microbiol.">
        <title>The Global Catalogue of Microorganisms (GCM) 10K type strain sequencing project: providing services to taxonomists for standard genome sequencing and annotation.</title>
        <authorList>
            <consortium name="The Broad Institute Genomics Platform"/>
            <consortium name="The Broad Institute Genome Sequencing Center for Infectious Disease"/>
            <person name="Wu L."/>
            <person name="Ma J."/>
        </authorList>
    </citation>
    <scope>NUCLEOTIDE SEQUENCE [LARGE SCALE GENOMIC DNA]</scope>
    <source>
        <strain evidence="4">CGMCC 1.15439</strain>
    </source>
</reference>
<feature type="region of interest" description="Disordered" evidence="1">
    <location>
        <begin position="265"/>
        <end position="284"/>
    </location>
</feature>
<keyword evidence="4" id="KW-1185">Reference proteome</keyword>
<proteinExistence type="predicted"/>
<name>A0ABQ1FV21_9GAMM</name>
<dbReference type="InterPro" id="IPR050678">
    <property type="entry name" value="DNA_Partitioning_ATPase"/>
</dbReference>
<dbReference type="PANTHER" id="PTHR13696">
    <property type="entry name" value="P-LOOP CONTAINING NUCLEOSIDE TRIPHOSPHATE HYDROLASE"/>
    <property type="match status" value="1"/>
</dbReference>
<dbReference type="InterPro" id="IPR027417">
    <property type="entry name" value="P-loop_NTPase"/>
</dbReference>
<dbReference type="Proteomes" id="UP000620046">
    <property type="component" value="Unassembled WGS sequence"/>
</dbReference>
<dbReference type="Pfam" id="PF13614">
    <property type="entry name" value="AAA_31"/>
    <property type="match status" value="1"/>
</dbReference>
<evidence type="ECO:0000256" key="1">
    <source>
        <dbReference type="SAM" id="MobiDB-lite"/>
    </source>
</evidence>
<dbReference type="SUPFAM" id="SSF52540">
    <property type="entry name" value="P-loop containing nucleoside triphosphate hydrolases"/>
    <property type="match status" value="1"/>
</dbReference>
<dbReference type="PANTHER" id="PTHR13696:SF52">
    <property type="entry name" value="PARA FAMILY PROTEIN CT_582"/>
    <property type="match status" value="1"/>
</dbReference>
<dbReference type="InterPro" id="IPR025669">
    <property type="entry name" value="AAA_dom"/>
</dbReference>
<organism evidence="3 4">
    <name type="scientific">Dyella nitratireducens</name>
    <dbReference type="NCBI Taxonomy" id="1849580"/>
    <lineage>
        <taxon>Bacteria</taxon>
        <taxon>Pseudomonadati</taxon>
        <taxon>Pseudomonadota</taxon>
        <taxon>Gammaproteobacteria</taxon>
        <taxon>Lysobacterales</taxon>
        <taxon>Rhodanobacteraceae</taxon>
        <taxon>Dyella</taxon>
    </lineage>
</organism>
<dbReference type="EMBL" id="BMJA01000001">
    <property type="protein sequence ID" value="GGA30657.1"/>
    <property type="molecule type" value="Genomic_DNA"/>
</dbReference>
<sequence>MARIIAVANQKGGVGKTTTAVNLAAALAAAKRKVLLIDLDPQGNATMASGVDKHEASPSGCEVLLAEAPIDTAIVTTEAHYDLLPGNGDLTAAELKLMDALARENRLKEQLAKVAGKYDIILIDCPPTLHLLTVNALTAANSLLIPVQCEYFALEGLSSLLDTVKAVRQHLNPQLEIEGLLRTMYDVRNNLGNEVSAQLTQHFGDKVLRSIIPRNVRLAEAPSHGQPIHLYDRSSRGAIAYIGLAGEIIRRERGSQAAVAALHAMHGDTPEESSVEASAHLDQE</sequence>
<dbReference type="CDD" id="cd02042">
    <property type="entry name" value="ParAB_family"/>
    <property type="match status" value="1"/>
</dbReference>
<dbReference type="RefSeq" id="WP_188794016.1">
    <property type="nucleotide sequence ID" value="NZ_BMJA01000001.1"/>
</dbReference>
<evidence type="ECO:0000259" key="2">
    <source>
        <dbReference type="Pfam" id="PF13614"/>
    </source>
</evidence>
<gene>
    <name evidence="3" type="primary">parA</name>
    <name evidence="3" type="ORF">GCM10010981_19630</name>
</gene>
<protein>
    <submittedName>
        <fullName evidence="3">Chromosome partitioning protein ParA</fullName>
    </submittedName>
</protein>
<comment type="caution">
    <text evidence="3">The sequence shown here is derived from an EMBL/GenBank/DDBJ whole genome shotgun (WGS) entry which is preliminary data.</text>
</comment>
<evidence type="ECO:0000313" key="4">
    <source>
        <dbReference type="Proteomes" id="UP000620046"/>
    </source>
</evidence>
<evidence type="ECO:0000313" key="3">
    <source>
        <dbReference type="EMBL" id="GGA30657.1"/>
    </source>
</evidence>